<dbReference type="OrthoDB" id="7476630at2"/>
<gene>
    <name evidence="2" type="ORF">SAMN04488056_101316</name>
</gene>
<evidence type="ECO:0000313" key="2">
    <source>
        <dbReference type="EMBL" id="SFN56498.1"/>
    </source>
</evidence>
<dbReference type="STRING" id="655353.SAMN04488056_101316"/>
<evidence type="ECO:0000313" key="3">
    <source>
        <dbReference type="Proteomes" id="UP000199236"/>
    </source>
</evidence>
<name>A0A1I5A273_9HYPH</name>
<reference evidence="2 3" key="1">
    <citation type="submission" date="2016-10" db="EMBL/GenBank/DDBJ databases">
        <authorList>
            <person name="de Groot N.N."/>
        </authorList>
    </citation>
    <scope>NUCLEOTIDE SEQUENCE [LARGE SCALE GENOMIC DNA]</scope>
    <source>
        <strain evidence="2 3">CGMCC 1.9157</strain>
    </source>
</reference>
<dbReference type="AlphaFoldDB" id="A0A1I5A273"/>
<dbReference type="EMBL" id="FOVR01000001">
    <property type="protein sequence ID" value="SFN56498.1"/>
    <property type="molecule type" value="Genomic_DNA"/>
</dbReference>
<keyword evidence="3" id="KW-1185">Reference proteome</keyword>
<proteinExistence type="predicted"/>
<organism evidence="2 3">
    <name type="scientific">Cohaesibacter marisflavi</name>
    <dbReference type="NCBI Taxonomy" id="655353"/>
    <lineage>
        <taxon>Bacteria</taxon>
        <taxon>Pseudomonadati</taxon>
        <taxon>Pseudomonadota</taxon>
        <taxon>Alphaproteobacteria</taxon>
        <taxon>Hyphomicrobiales</taxon>
        <taxon>Cohaesibacteraceae</taxon>
    </lineage>
</organism>
<sequence>MNKTSHECQKNTALENGLAGDCLKLIGQIARSNNRQVDRWPKPQIQNLLKRGWVEMKETELALTDKGRTALRREKLKREEIRLTEKGAIGTQVRGEKVPYNRARGDANVVKTENPLHHLANRRKADGSCYLTGSQLEAGERLCSDFDRGQLVKTLGINWQRLGQSEGAVSKNARRANAGPGFGDVALDAQDRFRAALKYVGEEFADPLIDFCCFQKGLEEMERTRNWPARSAKLVLSLALARLARHYGLFDEVTGPARSAMRRWGTKDYRPSLLSSDES</sequence>
<evidence type="ECO:0000259" key="1">
    <source>
        <dbReference type="Pfam" id="PF20057"/>
    </source>
</evidence>
<accession>A0A1I5A273</accession>
<protein>
    <recommendedName>
        <fullName evidence="1">DUF6456 domain-containing protein</fullName>
    </recommendedName>
</protein>
<feature type="domain" description="DUF6456" evidence="1">
    <location>
        <begin position="109"/>
        <end position="248"/>
    </location>
</feature>
<dbReference type="InterPro" id="IPR045599">
    <property type="entry name" value="DUF6456"/>
</dbReference>
<dbReference type="Pfam" id="PF20057">
    <property type="entry name" value="DUF6456"/>
    <property type="match status" value="1"/>
</dbReference>
<dbReference type="RefSeq" id="WP_090068158.1">
    <property type="nucleotide sequence ID" value="NZ_FOVR01000001.1"/>
</dbReference>
<dbReference type="Proteomes" id="UP000199236">
    <property type="component" value="Unassembled WGS sequence"/>
</dbReference>